<evidence type="ECO:0000256" key="6">
    <source>
        <dbReference type="ARBA" id="ARBA00022679"/>
    </source>
</evidence>
<evidence type="ECO:0000256" key="8">
    <source>
        <dbReference type="ARBA" id="ARBA00022777"/>
    </source>
</evidence>
<name>A0A3T0D8N7_9FIRM</name>
<dbReference type="InterPro" id="IPR036890">
    <property type="entry name" value="HATPase_C_sf"/>
</dbReference>
<keyword evidence="9 12" id="KW-1133">Transmembrane helix</keyword>
<feature type="transmembrane region" description="Helical" evidence="12">
    <location>
        <begin position="44"/>
        <end position="66"/>
    </location>
</feature>
<keyword evidence="7 12" id="KW-0812">Transmembrane</keyword>
<protein>
    <recommendedName>
        <fullName evidence="3">histidine kinase</fullName>
        <ecNumber evidence="3">2.7.13.3</ecNumber>
    </recommendedName>
</protein>
<keyword evidence="8 14" id="KW-0418">Kinase</keyword>
<evidence type="ECO:0000313" key="14">
    <source>
        <dbReference type="EMBL" id="AZT91358.1"/>
    </source>
</evidence>
<dbReference type="InterPro" id="IPR005467">
    <property type="entry name" value="His_kinase_dom"/>
</dbReference>
<evidence type="ECO:0000256" key="4">
    <source>
        <dbReference type="ARBA" id="ARBA00022475"/>
    </source>
</evidence>
<evidence type="ECO:0000256" key="2">
    <source>
        <dbReference type="ARBA" id="ARBA00004651"/>
    </source>
</evidence>
<dbReference type="GO" id="GO:0004721">
    <property type="term" value="F:phosphoprotein phosphatase activity"/>
    <property type="evidence" value="ECO:0007669"/>
    <property type="project" value="TreeGrafter"/>
</dbReference>
<dbReference type="Gene3D" id="3.30.565.10">
    <property type="entry name" value="Histidine kinase-like ATPase, C-terminal domain"/>
    <property type="match status" value="1"/>
</dbReference>
<dbReference type="InterPro" id="IPR003661">
    <property type="entry name" value="HisK_dim/P_dom"/>
</dbReference>
<keyword evidence="5" id="KW-0597">Phosphoprotein</keyword>
<dbReference type="PANTHER" id="PTHR45453">
    <property type="entry name" value="PHOSPHATE REGULON SENSOR PROTEIN PHOR"/>
    <property type="match status" value="1"/>
</dbReference>
<comment type="catalytic activity">
    <reaction evidence="1">
        <text>ATP + protein L-histidine = ADP + protein N-phospho-L-histidine.</text>
        <dbReference type="EC" id="2.7.13.3"/>
    </reaction>
</comment>
<dbReference type="InterPro" id="IPR050351">
    <property type="entry name" value="BphY/WalK/GraS-like"/>
</dbReference>
<dbReference type="InterPro" id="IPR004358">
    <property type="entry name" value="Sig_transdc_His_kin-like_C"/>
</dbReference>
<reference evidence="14 15" key="1">
    <citation type="submission" date="2018-12" db="EMBL/GenBank/DDBJ databases">
        <title>Genome sequence from the cellulolytic species, Caldicellulosiruptor changbaiensis.</title>
        <authorList>
            <person name="Blumer-Schuette S.E."/>
            <person name="Mendoza C."/>
        </authorList>
    </citation>
    <scope>NUCLEOTIDE SEQUENCE [LARGE SCALE GENOMIC DNA]</scope>
    <source>
        <strain evidence="14 15">CBS-Z</strain>
    </source>
</reference>
<dbReference type="PRINTS" id="PR00344">
    <property type="entry name" value="BCTRLSENSOR"/>
</dbReference>
<evidence type="ECO:0000256" key="7">
    <source>
        <dbReference type="ARBA" id="ARBA00022692"/>
    </source>
</evidence>
<dbReference type="RefSeq" id="WP_011916093.1">
    <property type="nucleotide sequence ID" value="NZ_CP034791.1"/>
</dbReference>
<dbReference type="CDD" id="cd00082">
    <property type="entry name" value="HisKA"/>
    <property type="match status" value="1"/>
</dbReference>
<evidence type="ECO:0000256" key="5">
    <source>
        <dbReference type="ARBA" id="ARBA00022553"/>
    </source>
</evidence>
<dbReference type="PROSITE" id="PS51257">
    <property type="entry name" value="PROKAR_LIPOPROTEIN"/>
    <property type="match status" value="1"/>
</dbReference>
<evidence type="ECO:0000256" key="1">
    <source>
        <dbReference type="ARBA" id="ARBA00000085"/>
    </source>
</evidence>
<dbReference type="SUPFAM" id="SSF47384">
    <property type="entry name" value="Homodimeric domain of signal transducing histidine kinase"/>
    <property type="match status" value="1"/>
</dbReference>
<evidence type="ECO:0000256" key="12">
    <source>
        <dbReference type="SAM" id="Phobius"/>
    </source>
</evidence>
<dbReference type="InterPro" id="IPR036097">
    <property type="entry name" value="HisK_dim/P_sf"/>
</dbReference>
<keyword evidence="15" id="KW-1185">Reference proteome</keyword>
<dbReference type="EC" id="2.7.13.3" evidence="3"/>
<sequence>MKDYINIIGAYLKRNMLLIIYLLVSSCIFFSISFLYSLPLEPTVYSLVLTYIFAFIIGITDFFSFYKQHITLEKLKRNITIADFSFPIAKDLIEKDYQELIKIINESKIEILTNNEKVYRDMIDYYTAWAHQIKTPIAAIKLVLQAEQSKISSELLEQLFKVEQYVEMVLQYLRMENMSNDLLLKKYSLDHIVKQALRKYSLIFIRKKIKLNYKELNCHVLTDEKWLTFVIEQILSNALKYTNPGGQISIYMENNLPNTLVIEDTGIGIAKEDLPRVFEKGFTGYNGRLDKKSTGIGLYLCKRILDKLSHKIIIESEVGKGTKVKINFDTVDIAPD</sequence>
<keyword evidence="6" id="KW-0808">Transferase</keyword>
<dbReference type="Proteomes" id="UP000282930">
    <property type="component" value="Chromosome"/>
</dbReference>
<feature type="transmembrane region" description="Helical" evidence="12">
    <location>
        <begin position="16"/>
        <end position="38"/>
    </location>
</feature>
<keyword evidence="10" id="KW-0902">Two-component regulatory system</keyword>
<evidence type="ECO:0000259" key="13">
    <source>
        <dbReference type="PROSITE" id="PS50109"/>
    </source>
</evidence>
<keyword evidence="11 12" id="KW-0472">Membrane</keyword>
<organism evidence="14 15">
    <name type="scientific">Caldicellulosiruptor changbaiensis</name>
    <dbReference type="NCBI Taxonomy" id="1222016"/>
    <lineage>
        <taxon>Bacteria</taxon>
        <taxon>Bacillati</taxon>
        <taxon>Bacillota</taxon>
        <taxon>Bacillota incertae sedis</taxon>
        <taxon>Caldicellulosiruptorales</taxon>
        <taxon>Caldicellulosiruptoraceae</taxon>
        <taxon>Caldicellulosiruptor</taxon>
    </lineage>
</organism>
<dbReference type="GO" id="GO:0016036">
    <property type="term" value="P:cellular response to phosphate starvation"/>
    <property type="evidence" value="ECO:0007669"/>
    <property type="project" value="TreeGrafter"/>
</dbReference>
<evidence type="ECO:0000256" key="3">
    <source>
        <dbReference type="ARBA" id="ARBA00012438"/>
    </source>
</evidence>
<dbReference type="SUPFAM" id="SSF55874">
    <property type="entry name" value="ATPase domain of HSP90 chaperone/DNA topoisomerase II/histidine kinase"/>
    <property type="match status" value="1"/>
</dbReference>
<dbReference type="InterPro" id="IPR003594">
    <property type="entry name" value="HATPase_dom"/>
</dbReference>
<dbReference type="Pfam" id="PF02518">
    <property type="entry name" value="HATPase_c"/>
    <property type="match status" value="1"/>
</dbReference>
<comment type="subcellular location">
    <subcellularLocation>
        <location evidence="2">Cell membrane</location>
        <topology evidence="2">Multi-pass membrane protein</topology>
    </subcellularLocation>
</comment>
<dbReference type="PROSITE" id="PS50109">
    <property type="entry name" value="HIS_KIN"/>
    <property type="match status" value="1"/>
</dbReference>
<proteinExistence type="predicted"/>
<dbReference type="AlphaFoldDB" id="A0A3T0D8N7"/>
<evidence type="ECO:0000256" key="11">
    <source>
        <dbReference type="ARBA" id="ARBA00023136"/>
    </source>
</evidence>
<feature type="domain" description="Histidine kinase" evidence="13">
    <location>
        <begin position="128"/>
        <end position="332"/>
    </location>
</feature>
<evidence type="ECO:0000313" key="15">
    <source>
        <dbReference type="Proteomes" id="UP000282930"/>
    </source>
</evidence>
<dbReference type="GO" id="GO:0000155">
    <property type="term" value="F:phosphorelay sensor kinase activity"/>
    <property type="evidence" value="ECO:0007669"/>
    <property type="project" value="InterPro"/>
</dbReference>
<dbReference type="KEGG" id="ccha:ELD05_12480"/>
<dbReference type="EMBL" id="CP034791">
    <property type="protein sequence ID" value="AZT91358.1"/>
    <property type="molecule type" value="Genomic_DNA"/>
</dbReference>
<dbReference type="SMART" id="SM00387">
    <property type="entry name" value="HATPase_c"/>
    <property type="match status" value="1"/>
</dbReference>
<evidence type="ECO:0000256" key="10">
    <source>
        <dbReference type="ARBA" id="ARBA00023012"/>
    </source>
</evidence>
<keyword evidence="4" id="KW-1003">Cell membrane</keyword>
<dbReference type="GO" id="GO:0005886">
    <property type="term" value="C:plasma membrane"/>
    <property type="evidence" value="ECO:0007669"/>
    <property type="project" value="UniProtKB-SubCell"/>
</dbReference>
<gene>
    <name evidence="14" type="ORF">ELD05_12480</name>
</gene>
<evidence type="ECO:0000256" key="9">
    <source>
        <dbReference type="ARBA" id="ARBA00022989"/>
    </source>
</evidence>
<accession>A0A3T0D8N7</accession>
<dbReference type="PANTHER" id="PTHR45453:SF2">
    <property type="entry name" value="HISTIDINE KINASE"/>
    <property type="match status" value="1"/>
</dbReference>